<dbReference type="InterPro" id="IPR019734">
    <property type="entry name" value="TPR_rpt"/>
</dbReference>
<evidence type="ECO:0000259" key="2">
    <source>
        <dbReference type="PROSITE" id="PS50280"/>
    </source>
</evidence>
<dbReference type="InterPro" id="IPR053209">
    <property type="entry name" value="Gramillin-biosynth_MTr"/>
</dbReference>
<evidence type="ECO:0000313" key="4">
    <source>
        <dbReference type="Proteomes" id="UP000663846"/>
    </source>
</evidence>
<dbReference type="SMART" id="SM00028">
    <property type="entry name" value="TPR"/>
    <property type="match status" value="2"/>
</dbReference>
<evidence type="ECO:0000313" key="3">
    <source>
        <dbReference type="EMBL" id="CAE6440401.1"/>
    </source>
</evidence>
<feature type="domain" description="SET" evidence="2">
    <location>
        <begin position="270"/>
        <end position="466"/>
    </location>
</feature>
<dbReference type="InterPro" id="IPR011990">
    <property type="entry name" value="TPR-like_helical_dom_sf"/>
</dbReference>
<organism evidence="3 4">
    <name type="scientific">Rhizoctonia solani</name>
    <dbReference type="NCBI Taxonomy" id="456999"/>
    <lineage>
        <taxon>Eukaryota</taxon>
        <taxon>Fungi</taxon>
        <taxon>Dikarya</taxon>
        <taxon>Basidiomycota</taxon>
        <taxon>Agaricomycotina</taxon>
        <taxon>Agaricomycetes</taxon>
        <taxon>Cantharellales</taxon>
        <taxon>Ceratobasidiaceae</taxon>
        <taxon>Rhizoctonia</taxon>
    </lineage>
</organism>
<protein>
    <recommendedName>
        <fullName evidence="2">SET domain-containing protein</fullName>
    </recommendedName>
</protein>
<dbReference type="PROSITE" id="PS50280">
    <property type="entry name" value="SET"/>
    <property type="match status" value="1"/>
</dbReference>
<name>A0A8H2Y4Y7_9AGAM</name>
<dbReference type="EMBL" id="CAJMWS010000389">
    <property type="protein sequence ID" value="CAE6440401.1"/>
    <property type="molecule type" value="Genomic_DNA"/>
</dbReference>
<evidence type="ECO:0000256" key="1">
    <source>
        <dbReference type="PROSITE-ProRule" id="PRU00339"/>
    </source>
</evidence>
<dbReference type="Pfam" id="PF00856">
    <property type="entry name" value="SET"/>
    <property type="match status" value="1"/>
</dbReference>
<accession>A0A8H2Y4Y7</accession>
<dbReference type="Proteomes" id="UP000663846">
    <property type="component" value="Unassembled WGS sequence"/>
</dbReference>
<gene>
    <name evidence="3" type="ORF">RDB_LOCUS128488</name>
</gene>
<feature type="repeat" description="TPR" evidence="1">
    <location>
        <begin position="117"/>
        <end position="150"/>
    </location>
</feature>
<keyword evidence="1" id="KW-0802">TPR repeat</keyword>
<dbReference type="CDD" id="cd20071">
    <property type="entry name" value="SET_SMYD"/>
    <property type="match status" value="1"/>
</dbReference>
<dbReference type="SUPFAM" id="SSF48452">
    <property type="entry name" value="TPR-like"/>
    <property type="match status" value="1"/>
</dbReference>
<dbReference type="InterPro" id="IPR001214">
    <property type="entry name" value="SET_dom"/>
</dbReference>
<dbReference type="PANTHER" id="PTHR47643:SF2">
    <property type="entry name" value="TPR DOMAIN PROTEIN (AFU_ORTHOLOGUE AFUA_5G12710)"/>
    <property type="match status" value="1"/>
</dbReference>
<reference evidence="3" key="1">
    <citation type="submission" date="2021-01" db="EMBL/GenBank/DDBJ databases">
        <authorList>
            <person name="Kaushik A."/>
        </authorList>
    </citation>
    <scope>NUCLEOTIDE SEQUENCE</scope>
    <source>
        <strain evidence="3">AG1-1C</strain>
    </source>
</reference>
<dbReference type="Gene3D" id="1.25.40.10">
    <property type="entry name" value="Tetratricopeptide repeat domain"/>
    <property type="match status" value="1"/>
</dbReference>
<dbReference type="InterPro" id="IPR046341">
    <property type="entry name" value="SET_dom_sf"/>
</dbReference>
<dbReference type="PROSITE" id="PS50005">
    <property type="entry name" value="TPR"/>
    <property type="match status" value="1"/>
</dbReference>
<dbReference type="PANTHER" id="PTHR47643">
    <property type="entry name" value="TPR DOMAIN PROTEIN (AFU_ORTHOLOGUE AFUA_5G12710)"/>
    <property type="match status" value="1"/>
</dbReference>
<dbReference type="Gene3D" id="2.170.270.10">
    <property type="entry name" value="SET domain"/>
    <property type="match status" value="1"/>
</dbReference>
<comment type="caution">
    <text evidence="3">The sequence shown here is derived from an EMBL/GenBank/DDBJ whole genome shotgun (WGS) entry which is preliminary data.</text>
</comment>
<dbReference type="AlphaFoldDB" id="A0A8H2Y4Y7"/>
<proteinExistence type="predicted"/>
<sequence length="656" mass="73115">MSLNKVHQGSYLIVRAISQTVRLVAVQVAVEDKQGSAIDLALYNCLETSGLDRQGILELIPLGQALLIREPWLTRGRTGGNVTVRVDSPSDLVFLPPIHPLLSQYPEEWKIGSEKGSQAYKDMGNNAFKNGRFESAIQAYSHGLLVDPTSSVLKLNRSICYLSINKPSMALKDARDASEDKTMKDALRSKARYRMALSYYALDRFTDALTILDNNTEYQFSPNDFSELKKKTRERLIEQTQGNYNWLALKRIAKQINGHQQISDVADYVGPVEVAQMKYMGGGRGLVTTREVLAGELLMVSKPFAFATSSEYPELFRVFHARTGTILERASYELVGRAMQRLAGDHTAASALFLDLHSTSPATNTCQISQSFPTFLKSGGRHWDISGEYLINDIDVNHVEGIIGDNEFNDTIEETRFGKNEAIYLLPSLVNHSCHGTAVRTSVGSILAMRASRDLKKGEEITCSYVGGAEGASFITRGAVLRKWHFTCQCEMCVADQKDGESLCTDRELYQEELNKFRMSVRPGDVESAKTAKELVTKIRSTYNRERVVPMDILGLAQRLSAFTQQTFNTSSAIQLYTDALRSHSIHVKDNPPKKAPQNYSQLRRDSLIIGTSSFPSQIDTIFRCIKVMVTLAALEVQRGKYSLASHWAAASLWGE</sequence>
<dbReference type="SUPFAM" id="SSF82199">
    <property type="entry name" value="SET domain"/>
    <property type="match status" value="1"/>
</dbReference>